<feature type="non-terminal residue" evidence="2">
    <location>
        <position position="48"/>
    </location>
</feature>
<feature type="region of interest" description="Disordered" evidence="1">
    <location>
        <begin position="22"/>
        <end position="48"/>
    </location>
</feature>
<gene>
    <name evidence="2" type="ORF">Tci_928354</name>
</gene>
<feature type="compositionally biased region" description="Acidic residues" evidence="1">
    <location>
        <begin position="24"/>
        <end position="40"/>
    </location>
</feature>
<accession>A0A699X953</accession>
<dbReference type="EMBL" id="BKCJ011828853">
    <property type="protein sequence ID" value="GFD56385.1"/>
    <property type="molecule type" value="Genomic_DNA"/>
</dbReference>
<feature type="non-terminal residue" evidence="2">
    <location>
        <position position="1"/>
    </location>
</feature>
<evidence type="ECO:0000313" key="2">
    <source>
        <dbReference type="EMBL" id="GFD56385.1"/>
    </source>
</evidence>
<protein>
    <submittedName>
        <fullName evidence="2">Uncharacterized protein</fullName>
    </submittedName>
</protein>
<comment type="caution">
    <text evidence="2">The sequence shown here is derived from an EMBL/GenBank/DDBJ whole genome shotgun (WGS) entry which is preliminary data.</text>
</comment>
<proteinExistence type="predicted"/>
<sequence>LSLGYVADFDPEEDPIDYVAYADHDEEEESSKDDDDEEEEHLAPADST</sequence>
<organism evidence="2">
    <name type="scientific">Tanacetum cinerariifolium</name>
    <name type="common">Dalmatian daisy</name>
    <name type="synonym">Chrysanthemum cinerariifolium</name>
    <dbReference type="NCBI Taxonomy" id="118510"/>
    <lineage>
        <taxon>Eukaryota</taxon>
        <taxon>Viridiplantae</taxon>
        <taxon>Streptophyta</taxon>
        <taxon>Embryophyta</taxon>
        <taxon>Tracheophyta</taxon>
        <taxon>Spermatophyta</taxon>
        <taxon>Magnoliopsida</taxon>
        <taxon>eudicotyledons</taxon>
        <taxon>Gunneridae</taxon>
        <taxon>Pentapetalae</taxon>
        <taxon>asterids</taxon>
        <taxon>campanulids</taxon>
        <taxon>Asterales</taxon>
        <taxon>Asteraceae</taxon>
        <taxon>Asteroideae</taxon>
        <taxon>Anthemideae</taxon>
        <taxon>Anthemidinae</taxon>
        <taxon>Tanacetum</taxon>
    </lineage>
</organism>
<reference evidence="2" key="1">
    <citation type="journal article" date="2019" name="Sci. Rep.">
        <title>Draft genome of Tanacetum cinerariifolium, the natural source of mosquito coil.</title>
        <authorList>
            <person name="Yamashiro T."/>
            <person name="Shiraishi A."/>
            <person name="Satake H."/>
            <person name="Nakayama K."/>
        </authorList>
    </citation>
    <scope>NUCLEOTIDE SEQUENCE</scope>
</reference>
<evidence type="ECO:0000256" key="1">
    <source>
        <dbReference type="SAM" id="MobiDB-lite"/>
    </source>
</evidence>
<name>A0A699X953_TANCI</name>
<dbReference type="AlphaFoldDB" id="A0A699X953"/>